<protein>
    <submittedName>
        <fullName evidence="1">Uncharacterized protein</fullName>
    </submittedName>
</protein>
<reference evidence="1" key="1">
    <citation type="submission" date="2018-05" db="EMBL/GenBank/DDBJ databases">
        <title>Effector identification in a new, highly contiguous assembly of the strawberry crown rot pathogen Phytophthora cactorum.</title>
        <authorList>
            <person name="Armitage A.D."/>
            <person name="Nellist C.F."/>
            <person name="Bates H."/>
            <person name="Vickerstaff R.J."/>
            <person name="Harrison R.J."/>
        </authorList>
    </citation>
    <scope>NUCLEOTIDE SEQUENCE</scope>
    <source>
        <strain evidence="1">P421</strain>
    </source>
</reference>
<comment type="caution">
    <text evidence="1">The sequence shown here is derived from an EMBL/GenBank/DDBJ whole genome shotgun (WGS) entry which is preliminary data.</text>
</comment>
<organism evidence="1 2">
    <name type="scientific">Phytophthora cactorum</name>
    <dbReference type="NCBI Taxonomy" id="29920"/>
    <lineage>
        <taxon>Eukaryota</taxon>
        <taxon>Sar</taxon>
        <taxon>Stramenopiles</taxon>
        <taxon>Oomycota</taxon>
        <taxon>Peronosporomycetes</taxon>
        <taxon>Peronosporales</taxon>
        <taxon>Peronosporaceae</taxon>
        <taxon>Phytophthora</taxon>
    </lineage>
</organism>
<dbReference type="EMBL" id="RCMV01000395">
    <property type="protein sequence ID" value="KAG3217858.1"/>
    <property type="molecule type" value="Genomic_DNA"/>
</dbReference>
<name>A0A8T1I1Y0_9STRA</name>
<proteinExistence type="predicted"/>
<dbReference type="AlphaFoldDB" id="A0A8T1I1Y0"/>
<dbReference type="Proteomes" id="UP000760860">
    <property type="component" value="Unassembled WGS sequence"/>
</dbReference>
<accession>A0A8T1I1Y0</accession>
<evidence type="ECO:0000313" key="1">
    <source>
        <dbReference type="EMBL" id="KAG3217858.1"/>
    </source>
</evidence>
<evidence type="ECO:0000313" key="2">
    <source>
        <dbReference type="Proteomes" id="UP000760860"/>
    </source>
</evidence>
<gene>
    <name evidence="1" type="ORF">PC129_g11313</name>
</gene>
<sequence length="36" mass="3889">MKDAVTDWRAMTGVTTDNSMPLADQYGWATLAGRAS</sequence>